<name>A0A4Z2FAK5_9TELE</name>
<evidence type="ECO:0000313" key="2">
    <source>
        <dbReference type="EMBL" id="TNN38276.1"/>
    </source>
</evidence>
<dbReference type="AlphaFoldDB" id="A0A4Z2FAK5"/>
<evidence type="ECO:0000313" key="3">
    <source>
        <dbReference type="Proteomes" id="UP000314294"/>
    </source>
</evidence>
<gene>
    <name evidence="2" type="ORF">EYF80_051570</name>
</gene>
<feature type="compositionally biased region" description="Polar residues" evidence="1">
    <location>
        <begin position="1"/>
        <end position="13"/>
    </location>
</feature>
<dbReference type="EMBL" id="SRLO01001388">
    <property type="protein sequence ID" value="TNN38276.1"/>
    <property type="molecule type" value="Genomic_DNA"/>
</dbReference>
<dbReference type="Proteomes" id="UP000314294">
    <property type="component" value="Unassembled WGS sequence"/>
</dbReference>
<sequence length="286" mass="30975">MEGLNQNRWLSQSGADRGGEGGAGLGPTQSLPDLQVELREAGGGLRRVPAAAHHGQAAGLAQRLVPEVNVQQRLDRVVRLAAEDVESISPEDLDLCECGAEVSGPQRFEERLDGGLRVGRGGVRHAHVLLAVGSRLGLLQAALQGAELLGHVGHLRNEQTFISLQNEPRDDELHAVTRRCPLEVIRFHEALIELDGEAEIDLKGTVTLSELRVPWRSHLGLPLDGVHPADELAVGLEQQQQLEVQLVEPAAQLQLLEAETQQSSTPRTKLVQDPVGVPHSHFNHIV</sequence>
<proteinExistence type="predicted"/>
<comment type="caution">
    <text evidence="2">The sequence shown here is derived from an EMBL/GenBank/DDBJ whole genome shotgun (WGS) entry which is preliminary data.</text>
</comment>
<protein>
    <submittedName>
        <fullName evidence="2">Uncharacterized protein</fullName>
    </submittedName>
</protein>
<accession>A0A4Z2FAK5</accession>
<reference evidence="2 3" key="1">
    <citation type="submission" date="2019-03" db="EMBL/GenBank/DDBJ databases">
        <title>First draft genome of Liparis tanakae, snailfish: a comprehensive survey of snailfish specific genes.</title>
        <authorList>
            <person name="Kim W."/>
            <person name="Song I."/>
            <person name="Jeong J.-H."/>
            <person name="Kim D."/>
            <person name="Kim S."/>
            <person name="Ryu S."/>
            <person name="Song J.Y."/>
            <person name="Lee S.K."/>
        </authorList>
    </citation>
    <scope>NUCLEOTIDE SEQUENCE [LARGE SCALE GENOMIC DNA]</scope>
    <source>
        <tissue evidence="2">Muscle</tissue>
    </source>
</reference>
<evidence type="ECO:0000256" key="1">
    <source>
        <dbReference type="SAM" id="MobiDB-lite"/>
    </source>
</evidence>
<keyword evidence="3" id="KW-1185">Reference proteome</keyword>
<organism evidence="2 3">
    <name type="scientific">Liparis tanakae</name>
    <name type="common">Tanaka's snailfish</name>
    <dbReference type="NCBI Taxonomy" id="230148"/>
    <lineage>
        <taxon>Eukaryota</taxon>
        <taxon>Metazoa</taxon>
        <taxon>Chordata</taxon>
        <taxon>Craniata</taxon>
        <taxon>Vertebrata</taxon>
        <taxon>Euteleostomi</taxon>
        <taxon>Actinopterygii</taxon>
        <taxon>Neopterygii</taxon>
        <taxon>Teleostei</taxon>
        <taxon>Neoteleostei</taxon>
        <taxon>Acanthomorphata</taxon>
        <taxon>Eupercaria</taxon>
        <taxon>Perciformes</taxon>
        <taxon>Cottioidei</taxon>
        <taxon>Cottales</taxon>
        <taxon>Liparidae</taxon>
        <taxon>Liparis</taxon>
    </lineage>
</organism>
<feature type="region of interest" description="Disordered" evidence="1">
    <location>
        <begin position="1"/>
        <end position="31"/>
    </location>
</feature>